<evidence type="ECO:0000256" key="12">
    <source>
        <dbReference type="SAM" id="MobiDB-lite"/>
    </source>
</evidence>
<dbReference type="RefSeq" id="WP_120680866.1">
    <property type="nucleotide sequence ID" value="NZ_RBAL01000009.1"/>
</dbReference>
<dbReference type="InterPro" id="IPR011112">
    <property type="entry name" value="Rho-like_N"/>
</dbReference>
<feature type="compositionally biased region" description="Gly residues" evidence="12">
    <location>
        <begin position="213"/>
        <end position="224"/>
    </location>
</feature>
<dbReference type="InterPro" id="IPR027417">
    <property type="entry name" value="P-loop_NTPase"/>
</dbReference>
<dbReference type="OrthoDB" id="9805197at2"/>
<dbReference type="Pfam" id="PF00006">
    <property type="entry name" value="ATP-synt_ab"/>
    <property type="match status" value="1"/>
</dbReference>
<keyword evidence="4 9" id="KW-0347">Helicase</keyword>
<dbReference type="EC" id="3.6.4.-" evidence="9 10"/>
<feature type="compositionally biased region" description="Basic and acidic residues" evidence="12">
    <location>
        <begin position="231"/>
        <end position="249"/>
    </location>
</feature>
<dbReference type="EMBL" id="RBAL01000009">
    <property type="protein sequence ID" value="RKN40930.1"/>
    <property type="molecule type" value="Genomic_DNA"/>
</dbReference>
<dbReference type="HAMAP" id="MF_01884">
    <property type="entry name" value="Rho"/>
    <property type="match status" value="1"/>
</dbReference>
<dbReference type="GO" id="GO:0004386">
    <property type="term" value="F:helicase activity"/>
    <property type="evidence" value="ECO:0007669"/>
    <property type="project" value="UniProtKB-UniRule"/>
</dbReference>
<dbReference type="GO" id="GO:0016787">
    <property type="term" value="F:hydrolase activity"/>
    <property type="evidence" value="ECO:0007669"/>
    <property type="project" value="UniProtKB-KW"/>
</dbReference>
<dbReference type="SUPFAM" id="SSF52540">
    <property type="entry name" value="P-loop containing nucleoside triphosphate hydrolases"/>
    <property type="match status" value="1"/>
</dbReference>
<dbReference type="Pfam" id="PF07498">
    <property type="entry name" value="Rho_N"/>
    <property type="match status" value="1"/>
</dbReference>
<dbReference type="NCBIfam" id="NF006886">
    <property type="entry name" value="PRK09376.1"/>
    <property type="match status" value="1"/>
</dbReference>
<accession>A0A3A9YYI9</accession>
<dbReference type="GO" id="GO:0006353">
    <property type="term" value="P:DNA-templated transcription termination"/>
    <property type="evidence" value="ECO:0007669"/>
    <property type="project" value="UniProtKB-UniRule"/>
</dbReference>
<keyword evidence="1 9" id="KW-0806">Transcription termination</keyword>
<keyword evidence="15" id="KW-1185">Reference proteome</keyword>
<feature type="compositionally biased region" description="Basic residues" evidence="12">
    <location>
        <begin position="250"/>
        <end position="263"/>
    </location>
</feature>
<evidence type="ECO:0000259" key="13">
    <source>
        <dbReference type="PROSITE" id="PS51856"/>
    </source>
</evidence>
<feature type="binding site" evidence="9">
    <location>
        <position position="440"/>
    </location>
    <ligand>
        <name>ATP</name>
        <dbReference type="ChEBI" id="CHEBI:30616"/>
    </ligand>
</feature>
<feature type="compositionally biased region" description="Basic and acidic residues" evidence="12">
    <location>
        <begin position="158"/>
        <end position="212"/>
    </location>
</feature>
<dbReference type="PROSITE" id="PS51856">
    <property type="entry name" value="RHO_RNA_BD"/>
    <property type="match status" value="1"/>
</dbReference>
<evidence type="ECO:0000256" key="5">
    <source>
        <dbReference type="ARBA" id="ARBA00022840"/>
    </source>
</evidence>
<dbReference type="SMART" id="SM00357">
    <property type="entry name" value="CSP"/>
    <property type="match status" value="1"/>
</dbReference>
<dbReference type="InterPro" id="IPR000194">
    <property type="entry name" value="ATPase_F1/V1/A1_a/bsu_nucl-bd"/>
</dbReference>
<dbReference type="PANTHER" id="PTHR46425:SF1">
    <property type="entry name" value="TRANSCRIPTION TERMINATION FACTOR RHO"/>
    <property type="match status" value="1"/>
</dbReference>
<evidence type="ECO:0000256" key="4">
    <source>
        <dbReference type="ARBA" id="ARBA00022806"/>
    </source>
</evidence>
<dbReference type="GO" id="GO:0008186">
    <property type="term" value="F:ATP-dependent activity, acting on RNA"/>
    <property type="evidence" value="ECO:0007669"/>
    <property type="project" value="UniProtKB-UniRule"/>
</dbReference>
<feature type="region of interest" description="Disordered" evidence="12">
    <location>
        <begin position="79"/>
        <end position="268"/>
    </location>
</feature>
<evidence type="ECO:0000256" key="1">
    <source>
        <dbReference type="ARBA" id="ARBA00022472"/>
    </source>
</evidence>
<dbReference type="InterPro" id="IPR011129">
    <property type="entry name" value="CSD"/>
</dbReference>
<evidence type="ECO:0000256" key="11">
    <source>
        <dbReference type="PROSITE-ProRule" id="PRU01203"/>
    </source>
</evidence>
<evidence type="ECO:0000256" key="9">
    <source>
        <dbReference type="HAMAP-Rule" id="MF_01884"/>
    </source>
</evidence>
<feature type="binding site" evidence="9">
    <location>
        <begin position="397"/>
        <end position="402"/>
    </location>
    <ligand>
        <name>ATP</name>
        <dbReference type="ChEBI" id="CHEBI:30616"/>
    </ligand>
</feature>
<dbReference type="Proteomes" id="UP000272474">
    <property type="component" value="Unassembled WGS sequence"/>
</dbReference>
<comment type="caution">
    <text evidence="14">The sequence shown here is derived from an EMBL/GenBank/DDBJ whole genome shotgun (WGS) entry which is preliminary data.</text>
</comment>
<dbReference type="CDD" id="cd01128">
    <property type="entry name" value="rho_factor_C"/>
    <property type="match status" value="1"/>
</dbReference>
<comment type="caution">
    <text evidence="9">Lacks conserved residue(s) required for the propagation of feature annotation.</text>
</comment>
<dbReference type="SMART" id="SM00382">
    <property type="entry name" value="AAA"/>
    <property type="match status" value="1"/>
</dbReference>
<feature type="compositionally biased region" description="Low complexity" evidence="12">
    <location>
        <begin position="15"/>
        <end position="35"/>
    </location>
</feature>
<evidence type="ECO:0000256" key="2">
    <source>
        <dbReference type="ARBA" id="ARBA00022741"/>
    </source>
</evidence>
<dbReference type="InterPro" id="IPR012340">
    <property type="entry name" value="NA-bd_OB-fold"/>
</dbReference>
<dbReference type="InterPro" id="IPR011113">
    <property type="entry name" value="Rho_RNA-bd"/>
</dbReference>
<dbReference type="SUPFAM" id="SSF50249">
    <property type="entry name" value="Nucleic acid-binding proteins"/>
    <property type="match status" value="1"/>
</dbReference>
<evidence type="ECO:0000256" key="3">
    <source>
        <dbReference type="ARBA" id="ARBA00022801"/>
    </source>
</evidence>
<dbReference type="InterPro" id="IPR004665">
    <property type="entry name" value="Term_rho"/>
</dbReference>
<evidence type="ECO:0000256" key="10">
    <source>
        <dbReference type="NCBIfam" id="TIGR00767"/>
    </source>
</evidence>
<dbReference type="InterPro" id="IPR041703">
    <property type="entry name" value="Rho_factor_ATP-bd"/>
</dbReference>
<protein>
    <recommendedName>
        <fullName evidence="9 10">Transcription termination factor Rho</fullName>
        <ecNumber evidence="9 10">3.6.4.-</ecNumber>
    </recommendedName>
    <alternativeName>
        <fullName evidence="9">ATP-dependent helicase Rho</fullName>
    </alternativeName>
</protein>
<dbReference type="InterPro" id="IPR036269">
    <property type="entry name" value="Rho_N_sf"/>
</dbReference>
<dbReference type="Gene3D" id="3.40.50.300">
    <property type="entry name" value="P-loop containing nucleotide triphosphate hydrolases"/>
    <property type="match status" value="1"/>
</dbReference>
<feature type="region of interest" description="Disordered" evidence="12">
    <location>
        <begin position="15"/>
        <end position="46"/>
    </location>
</feature>
<proteinExistence type="inferred from homology"/>
<keyword evidence="3 9" id="KW-0378">Hydrolase</keyword>
<dbReference type="SUPFAM" id="SSF68912">
    <property type="entry name" value="Rho N-terminal domain-like"/>
    <property type="match status" value="1"/>
</dbReference>
<dbReference type="CDD" id="cd04459">
    <property type="entry name" value="Rho_CSD"/>
    <property type="match status" value="1"/>
</dbReference>
<evidence type="ECO:0000256" key="7">
    <source>
        <dbReference type="ARBA" id="ARBA00023015"/>
    </source>
</evidence>
<keyword evidence="6 9" id="KW-0694">RNA-binding</keyword>
<dbReference type="GO" id="GO:0003723">
    <property type="term" value="F:RNA binding"/>
    <property type="evidence" value="ECO:0007669"/>
    <property type="project" value="UniProtKB-UniRule"/>
</dbReference>
<dbReference type="SMART" id="SM00959">
    <property type="entry name" value="Rho_N"/>
    <property type="match status" value="1"/>
</dbReference>
<dbReference type="Gene3D" id="2.40.50.140">
    <property type="entry name" value="Nucleic acid-binding proteins"/>
    <property type="match status" value="1"/>
</dbReference>
<organism evidence="14 15">
    <name type="scientific">Streptomyces hoynatensis</name>
    <dbReference type="NCBI Taxonomy" id="1141874"/>
    <lineage>
        <taxon>Bacteria</taxon>
        <taxon>Bacillati</taxon>
        <taxon>Actinomycetota</taxon>
        <taxon>Actinomycetes</taxon>
        <taxon>Kitasatosporales</taxon>
        <taxon>Streptomycetaceae</taxon>
        <taxon>Streptomyces</taxon>
    </lineage>
</organism>
<evidence type="ECO:0000256" key="6">
    <source>
        <dbReference type="ARBA" id="ARBA00022884"/>
    </source>
</evidence>
<gene>
    <name evidence="9" type="primary">rho</name>
    <name evidence="14" type="ORF">D7294_17855</name>
</gene>
<dbReference type="Pfam" id="PF07497">
    <property type="entry name" value="Rho_RNA_bind"/>
    <property type="match status" value="1"/>
</dbReference>
<keyword evidence="2 9" id="KW-0547">Nucleotide-binding</keyword>
<comment type="subunit">
    <text evidence="9">Homohexamer. The homohexamer assembles into an open ring structure.</text>
</comment>
<reference evidence="14 15" key="1">
    <citation type="journal article" date="2014" name="Int. J. Syst. Evol. Microbiol.">
        <title>Streptomyces hoynatensis sp. nov., isolated from deep marine sediment.</title>
        <authorList>
            <person name="Veyisoglu A."/>
            <person name="Sahin N."/>
        </authorList>
    </citation>
    <scope>NUCLEOTIDE SEQUENCE [LARGE SCALE GENOMIC DNA]</scope>
    <source>
        <strain evidence="14 15">KCTC 29097</strain>
    </source>
</reference>
<sequence length="654" mass="70849">MSDTTDLMGVSADTADKSAGAATASATDAPAATAAPRRRRSGTGLDGMVLAELQQVAAKLGIRGTARMRKSQLIEVIKEKQAAGGAASSADAKPAETGGAEKPKRRATSRARTGEETAAQQQIEIPGQAEGKPADGEREGDRAQERERVDAQPAGEAAKPEQVKADGQGERPAKRDRGDRGDRGERGDRGDRGERGERGRREGRDGGQKEKNGGQGGQNQGQGGQNQNKDGQGRGNRDRDREDDFEGGRRGRRGRYRDRRGRRGRDEVAEPQLAEDDVLIPVAGILDILDNYAFVRTSGYLPGPNDVYVSLAQVRKNGLRKGDHVTGAVRQPREGERREKFNALVRLDSVNGMAAESGRARPEFNKLTPLYPQERLRLESDPGALTTRIIDLVSPIGKGQRGLIVAPPKTGKTMIMQAVANAITRNNPECHLMVVLVDERPEEVTDMQRSVKGEVISSTFDRPSEDHTTVAELAIERAKRLVELGHDVVVLLDSITRLGRAYNLAAPASGRILSGGVDSAALYPPKKFFGAARNIEDGGSLTILATALVETGSRMDEVIFEEFKGTGNMELKLDRKLADKRIFPAVDVDASGTRKEEILMGGEELGIVWKLRRVLHALDQQQAIELLLDKMKQTKSNAEFLLQIQKTTPAPNGD</sequence>
<comment type="similarity">
    <text evidence="9 11">Belongs to the Rho family.</text>
</comment>
<evidence type="ECO:0000256" key="8">
    <source>
        <dbReference type="ARBA" id="ARBA00023163"/>
    </source>
</evidence>
<dbReference type="InterPro" id="IPR003593">
    <property type="entry name" value="AAA+_ATPase"/>
</dbReference>
<keyword evidence="8 9" id="KW-0804">Transcription</keyword>
<keyword evidence="7 9" id="KW-0805">Transcription regulation</keyword>
<feature type="binding site" evidence="9">
    <location>
        <begin position="409"/>
        <end position="414"/>
    </location>
    <ligand>
        <name>ATP</name>
        <dbReference type="ChEBI" id="CHEBI:30616"/>
    </ligand>
</feature>
<dbReference type="NCBIfam" id="TIGR00767">
    <property type="entry name" value="rho"/>
    <property type="match status" value="1"/>
</dbReference>
<dbReference type="GO" id="GO:0005524">
    <property type="term" value="F:ATP binding"/>
    <property type="evidence" value="ECO:0007669"/>
    <property type="project" value="UniProtKB-UniRule"/>
</dbReference>
<feature type="compositionally biased region" description="Basic and acidic residues" evidence="12">
    <location>
        <begin position="132"/>
        <end position="150"/>
    </location>
</feature>
<evidence type="ECO:0000313" key="15">
    <source>
        <dbReference type="Proteomes" id="UP000272474"/>
    </source>
</evidence>
<feature type="domain" description="Rho RNA-BD" evidence="13">
    <location>
        <begin position="279"/>
        <end position="354"/>
    </location>
</feature>
<dbReference type="AlphaFoldDB" id="A0A3A9YYI9"/>
<name>A0A3A9YYI9_9ACTN</name>
<dbReference type="PANTHER" id="PTHR46425">
    <property type="entry name" value="TRANSCRIPTION TERMINATION FACTOR RHO"/>
    <property type="match status" value="1"/>
</dbReference>
<keyword evidence="5 9" id="KW-0067">ATP-binding</keyword>
<feature type="compositionally biased region" description="Low complexity" evidence="12">
    <location>
        <begin position="82"/>
        <end position="92"/>
    </location>
</feature>
<comment type="function">
    <text evidence="9">Facilitates transcription termination by a mechanism that involves Rho binding to the nascent RNA, activation of Rho's RNA-dependent ATPase activity, and release of the mRNA from the DNA template.</text>
</comment>
<evidence type="ECO:0000313" key="14">
    <source>
        <dbReference type="EMBL" id="RKN40930.1"/>
    </source>
</evidence>